<feature type="binding site" evidence="6">
    <location>
        <position position="89"/>
    </location>
    <ligand>
        <name>[4Fe-4S] cluster</name>
        <dbReference type="ChEBI" id="CHEBI:49883"/>
        <note>4Fe-4S-S-AdoMet</note>
    </ligand>
</feature>
<dbReference type="InterPro" id="IPR034457">
    <property type="entry name" value="Organic_radical-activating"/>
</dbReference>
<proteinExistence type="predicted"/>
<keyword evidence="4 6" id="KW-0408">Iron</keyword>
<name>A0A7C1I3X0_9CREN</name>
<keyword evidence="1" id="KW-0004">4Fe-4S</keyword>
<keyword evidence="2 6" id="KW-0949">S-adenosyl-L-methionine</keyword>
<sequence>MKIARNVEEALLWKKVDDEGTVQCRLCRRYCIIKPGKYGACGVRKNVGGVLYTMVYGLLTAVNLDPIEKKPLTHFMPGASALSISTVGCNFFCQFCQNWEISQSRLEEGLYGSYHEPEEIVRLAKYYEADAISYTYNEPTIFYEYMMDVARLAKREGIANTIVTNGYMSDEAIQEMDGLLDAATVDFKGGGNKDFYRKYMGVPNPDEIFSTLQAYKEKKVFIEITNLVVPKIGDFEEDVKKLARWIVENLGPETPFHLLRFHPDYKLTWIPATPVSTLEKLANIARNEGLMHVYIGNVWGHPLESTYCPKCGRVVIKRTGFYIDEYNLDEQGRCIYCGYKLNVVPRRKMRWAQSSSS</sequence>
<keyword evidence="5 6" id="KW-0411">Iron-sulfur</keyword>
<dbReference type="InterPro" id="IPR016431">
    <property type="entry name" value="Pyrv-formate_lyase-activ_prd"/>
</dbReference>
<dbReference type="InterPro" id="IPR007197">
    <property type="entry name" value="rSAM"/>
</dbReference>
<dbReference type="SFLD" id="SFLDS00029">
    <property type="entry name" value="Radical_SAM"/>
    <property type="match status" value="1"/>
</dbReference>
<keyword evidence="3 6" id="KW-0479">Metal-binding</keyword>
<dbReference type="InterPro" id="IPR058240">
    <property type="entry name" value="rSAM_sf"/>
</dbReference>
<evidence type="ECO:0000256" key="2">
    <source>
        <dbReference type="ARBA" id="ARBA00022691"/>
    </source>
</evidence>
<dbReference type="Pfam" id="PF04055">
    <property type="entry name" value="Radical_SAM"/>
    <property type="match status" value="1"/>
</dbReference>
<evidence type="ECO:0000256" key="5">
    <source>
        <dbReference type="ARBA" id="ARBA00023014"/>
    </source>
</evidence>
<feature type="domain" description="Radical SAM core" evidence="7">
    <location>
        <begin position="74"/>
        <end position="301"/>
    </location>
</feature>
<dbReference type="PIRSF" id="PIRSF004869">
    <property type="entry name" value="PflX_prd"/>
    <property type="match status" value="1"/>
</dbReference>
<dbReference type="Gene3D" id="3.20.20.70">
    <property type="entry name" value="Aldolase class I"/>
    <property type="match status" value="1"/>
</dbReference>
<dbReference type="PANTHER" id="PTHR30352">
    <property type="entry name" value="PYRUVATE FORMATE-LYASE-ACTIVATING ENZYME"/>
    <property type="match status" value="1"/>
</dbReference>
<protein>
    <submittedName>
        <fullName evidence="8">AmmeMemoRadiSam system radical SAM enzyme</fullName>
    </submittedName>
</protein>
<dbReference type="GO" id="GO:0046872">
    <property type="term" value="F:metal ion binding"/>
    <property type="evidence" value="ECO:0007669"/>
    <property type="project" value="UniProtKB-KW"/>
</dbReference>
<dbReference type="GO" id="GO:0003824">
    <property type="term" value="F:catalytic activity"/>
    <property type="evidence" value="ECO:0007669"/>
    <property type="project" value="InterPro"/>
</dbReference>
<dbReference type="PANTHER" id="PTHR30352:SF5">
    <property type="entry name" value="PYRUVATE FORMATE-LYASE 1-ACTIVATING ENZYME"/>
    <property type="match status" value="1"/>
</dbReference>
<dbReference type="CDD" id="cd01335">
    <property type="entry name" value="Radical_SAM"/>
    <property type="match status" value="1"/>
</dbReference>
<evidence type="ECO:0000313" key="8">
    <source>
        <dbReference type="EMBL" id="HDS10525.1"/>
    </source>
</evidence>
<dbReference type="NCBIfam" id="TIGR04337">
    <property type="entry name" value="AmmeMemoSam_rS"/>
    <property type="match status" value="1"/>
</dbReference>
<evidence type="ECO:0000256" key="6">
    <source>
        <dbReference type="PIRSR" id="PIRSR004869-50"/>
    </source>
</evidence>
<dbReference type="AlphaFoldDB" id="A0A7C1I3X0"/>
<comment type="cofactor">
    <cofactor evidence="6">
        <name>[4Fe-4S] cluster</name>
        <dbReference type="ChEBI" id="CHEBI:49883"/>
    </cofactor>
    <text evidence="6">Binds 1 [4Fe-4S] cluster. The cluster is coordinated with 3 cysteines and an exchangeable S-adenosyl-L-methionine.</text>
</comment>
<feature type="binding site" evidence="6">
    <location>
        <position position="96"/>
    </location>
    <ligand>
        <name>[4Fe-4S] cluster</name>
        <dbReference type="ChEBI" id="CHEBI:49883"/>
        <note>4Fe-4S-S-AdoMet</note>
    </ligand>
</feature>
<dbReference type="InterPro" id="IPR027596">
    <property type="entry name" value="AmmeMemoSam_rS"/>
</dbReference>
<comment type="caution">
    <text evidence="8">The sequence shown here is derived from an EMBL/GenBank/DDBJ whole genome shotgun (WGS) entry which is preliminary data.</text>
</comment>
<dbReference type="InterPro" id="IPR013785">
    <property type="entry name" value="Aldolase_TIM"/>
</dbReference>
<evidence type="ECO:0000256" key="3">
    <source>
        <dbReference type="ARBA" id="ARBA00022723"/>
    </source>
</evidence>
<dbReference type="PROSITE" id="PS51918">
    <property type="entry name" value="RADICAL_SAM"/>
    <property type="match status" value="1"/>
</dbReference>
<feature type="binding site" evidence="6">
    <location>
        <position position="93"/>
    </location>
    <ligand>
        <name>[4Fe-4S] cluster</name>
        <dbReference type="ChEBI" id="CHEBI:49883"/>
        <note>4Fe-4S-S-AdoMet</note>
    </ligand>
</feature>
<evidence type="ECO:0000259" key="7">
    <source>
        <dbReference type="PROSITE" id="PS51918"/>
    </source>
</evidence>
<accession>A0A7C1I3X0</accession>
<evidence type="ECO:0000256" key="1">
    <source>
        <dbReference type="ARBA" id="ARBA00022485"/>
    </source>
</evidence>
<evidence type="ECO:0000256" key="4">
    <source>
        <dbReference type="ARBA" id="ARBA00023004"/>
    </source>
</evidence>
<dbReference type="GO" id="GO:0051539">
    <property type="term" value="F:4 iron, 4 sulfur cluster binding"/>
    <property type="evidence" value="ECO:0007669"/>
    <property type="project" value="UniProtKB-KW"/>
</dbReference>
<organism evidence="8">
    <name type="scientific">Fervidicoccus fontis</name>
    <dbReference type="NCBI Taxonomy" id="683846"/>
    <lineage>
        <taxon>Archaea</taxon>
        <taxon>Thermoproteota</taxon>
        <taxon>Thermoprotei</taxon>
        <taxon>Fervidicoccales</taxon>
        <taxon>Fervidicoccaceae</taxon>
        <taxon>Fervidicoccus</taxon>
    </lineage>
</organism>
<gene>
    <name evidence="8" type="primary">amrS</name>
    <name evidence="8" type="ORF">ENO04_02720</name>
</gene>
<dbReference type="SFLD" id="SFLDG01101">
    <property type="entry name" value="Uncharacterised_Radical_SAM_Su"/>
    <property type="match status" value="1"/>
</dbReference>
<dbReference type="EMBL" id="DSDY01000092">
    <property type="protein sequence ID" value="HDS10525.1"/>
    <property type="molecule type" value="Genomic_DNA"/>
</dbReference>
<reference evidence="8" key="1">
    <citation type="journal article" date="2020" name="mSystems">
        <title>Genome- and Community-Level Interaction Insights into Carbon Utilization and Element Cycling Functions of Hydrothermarchaeota in Hydrothermal Sediment.</title>
        <authorList>
            <person name="Zhou Z."/>
            <person name="Liu Y."/>
            <person name="Xu W."/>
            <person name="Pan J."/>
            <person name="Luo Z.H."/>
            <person name="Li M."/>
        </authorList>
    </citation>
    <scope>NUCLEOTIDE SEQUENCE [LARGE SCALE GENOMIC DNA]</scope>
    <source>
        <strain evidence="8">SpSt-123</strain>
    </source>
</reference>
<dbReference type="SUPFAM" id="SSF102114">
    <property type="entry name" value="Radical SAM enzymes"/>
    <property type="match status" value="1"/>
</dbReference>